<dbReference type="InterPro" id="IPR029058">
    <property type="entry name" value="AB_hydrolase_fold"/>
</dbReference>
<dbReference type="EMBL" id="JAPWDV010000003">
    <property type="protein sequence ID" value="KAJ6218283.1"/>
    <property type="molecule type" value="Genomic_DNA"/>
</dbReference>
<protein>
    <recommendedName>
        <fullName evidence="3">AB hydrolase-1 domain-containing protein</fullName>
    </recommendedName>
</protein>
<proteinExistence type="inferred from homology"/>
<dbReference type="PANTHER" id="PTHR42886:SF29">
    <property type="entry name" value="PUMMELIG, ISOFORM A"/>
    <property type="match status" value="1"/>
</dbReference>
<keyword evidence="5" id="KW-1185">Reference proteome</keyword>
<sequence length="390" mass="44184">MYRWRPTSPEELDKVESDILKHVKSPIKKYYVDIGQGWNLDHVHIWTLEIPAKTENCQKLPIVLVHGFASAVALWSLNLDKLSCNGERTIYAFDMIGFGKSSRPKFDYPKSTSKSSKEEALYNCELSESYFVECIEKWRNKIGKPLDGKFILLGHSLGGYITTAYSLKYPKNVAHLILADPFGFPPDNQSKERSKNGKLTSAKQYPFIAKLFTKLIFDLVTPLAPLRAMGPWGPKVIYKTRSDIRKKFAQLQQHSTSSEGVDNGEQTGATKPNRTITDYIYHCNAQLPPSGEIAFQKLLHSTGWPRKPMLERIGELGKHITIDFIYGSVSWIDWETGEKVKRQLSPNGERVKVHVIEGAGHHVYADKPNEFNQLILDIVSGVETQTFIGK</sequence>
<feature type="domain" description="AB hydrolase-1" evidence="3">
    <location>
        <begin position="61"/>
        <end position="368"/>
    </location>
</feature>
<dbReference type="OrthoDB" id="7457040at2759"/>
<dbReference type="GO" id="GO:0055088">
    <property type="term" value="P:lipid homeostasis"/>
    <property type="evidence" value="ECO:0007669"/>
    <property type="project" value="TreeGrafter"/>
</dbReference>
<evidence type="ECO:0000313" key="4">
    <source>
        <dbReference type="EMBL" id="KAJ6218283.1"/>
    </source>
</evidence>
<dbReference type="OMA" id="DTTIRWC"/>
<feature type="region of interest" description="Disordered" evidence="2">
    <location>
        <begin position="249"/>
        <end position="269"/>
    </location>
</feature>
<dbReference type="GO" id="GO:0052689">
    <property type="term" value="F:carboxylic ester hydrolase activity"/>
    <property type="evidence" value="ECO:0007669"/>
    <property type="project" value="TreeGrafter"/>
</dbReference>
<reference evidence="4" key="1">
    <citation type="submission" date="2022-12" db="EMBL/GenBank/DDBJ databases">
        <title>Genome assemblies of Blomia tropicalis.</title>
        <authorList>
            <person name="Cui Y."/>
        </authorList>
    </citation>
    <scope>NUCLEOTIDE SEQUENCE</scope>
    <source>
        <tissue evidence="4">Adult mites</tissue>
    </source>
</reference>
<evidence type="ECO:0000313" key="5">
    <source>
        <dbReference type="Proteomes" id="UP001142055"/>
    </source>
</evidence>
<feature type="compositionally biased region" description="Polar residues" evidence="2">
    <location>
        <begin position="250"/>
        <end position="269"/>
    </location>
</feature>
<dbReference type="Pfam" id="PF00561">
    <property type="entry name" value="Abhydrolase_1"/>
    <property type="match status" value="1"/>
</dbReference>
<dbReference type="GO" id="GO:0005739">
    <property type="term" value="C:mitochondrion"/>
    <property type="evidence" value="ECO:0007669"/>
    <property type="project" value="TreeGrafter"/>
</dbReference>
<dbReference type="PANTHER" id="PTHR42886">
    <property type="entry name" value="RE40534P-RELATED"/>
    <property type="match status" value="1"/>
</dbReference>
<dbReference type="Gene3D" id="3.40.50.1820">
    <property type="entry name" value="alpha/beta hydrolase"/>
    <property type="match status" value="1"/>
</dbReference>
<dbReference type="AlphaFoldDB" id="A0A9Q0M1E7"/>
<gene>
    <name evidence="4" type="ORF">RDWZM_009440</name>
</gene>
<name>A0A9Q0M1E7_BLOTA</name>
<dbReference type="GO" id="GO:0042171">
    <property type="term" value="F:lysophosphatidic acid acyltransferase activity"/>
    <property type="evidence" value="ECO:0007669"/>
    <property type="project" value="TreeGrafter"/>
</dbReference>
<dbReference type="GO" id="GO:0005811">
    <property type="term" value="C:lipid droplet"/>
    <property type="evidence" value="ECO:0007669"/>
    <property type="project" value="TreeGrafter"/>
</dbReference>
<organism evidence="4 5">
    <name type="scientific">Blomia tropicalis</name>
    <name type="common">Mite</name>
    <dbReference type="NCBI Taxonomy" id="40697"/>
    <lineage>
        <taxon>Eukaryota</taxon>
        <taxon>Metazoa</taxon>
        <taxon>Ecdysozoa</taxon>
        <taxon>Arthropoda</taxon>
        <taxon>Chelicerata</taxon>
        <taxon>Arachnida</taxon>
        <taxon>Acari</taxon>
        <taxon>Acariformes</taxon>
        <taxon>Sarcoptiformes</taxon>
        <taxon>Astigmata</taxon>
        <taxon>Glycyphagoidea</taxon>
        <taxon>Echimyopodidae</taxon>
        <taxon>Blomia</taxon>
    </lineage>
</organism>
<dbReference type="InterPro" id="IPR000073">
    <property type="entry name" value="AB_hydrolase_1"/>
</dbReference>
<dbReference type="GO" id="GO:0006654">
    <property type="term" value="P:phosphatidic acid biosynthetic process"/>
    <property type="evidence" value="ECO:0007669"/>
    <property type="project" value="TreeGrafter"/>
</dbReference>
<comment type="caution">
    <text evidence="4">The sequence shown here is derived from an EMBL/GenBank/DDBJ whole genome shotgun (WGS) entry which is preliminary data.</text>
</comment>
<accession>A0A9Q0M1E7</accession>
<evidence type="ECO:0000256" key="2">
    <source>
        <dbReference type="SAM" id="MobiDB-lite"/>
    </source>
</evidence>
<dbReference type="SUPFAM" id="SSF53474">
    <property type="entry name" value="alpha/beta-Hydrolases"/>
    <property type="match status" value="1"/>
</dbReference>
<evidence type="ECO:0000256" key="1">
    <source>
        <dbReference type="ARBA" id="ARBA00038097"/>
    </source>
</evidence>
<dbReference type="Proteomes" id="UP001142055">
    <property type="component" value="Chromosome 3"/>
</dbReference>
<evidence type="ECO:0000259" key="3">
    <source>
        <dbReference type="Pfam" id="PF00561"/>
    </source>
</evidence>
<comment type="similarity">
    <text evidence="1">Belongs to the peptidase S33 family. ABHD4/ABHD5 subfamily.</text>
</comment>